<proteinExistence type="predicted"/>
<evidence type="ECO:0000313" key="2">
    <source>
        <dbReference type="EMBL" id="GFN85092.1"/>
    </source>
</evidence>
<keyword evidence="1" id="KW-1133">Transmembrane helix</keyword>
<keyword evidence="3" id="KW-1185">Reference proteome</keyword>
<sequence>MIKVILRANSRIKRRHLLGVDLAVLLGLVEAALFSEVNAGAWSPRLMHGSSEELPLNLCCRTHGNSITAPEDFVQGHLFSLVMLYIINWFL</sequence>
<dbReference type="AlphaFoldDB" id="A0AAV3YRW9"/>
<accession>A0AAV3YRW9</accession>
<gene>
    <name evidence="2" type="ORF">PoB_001159800</name>
</gene>
<organism evidence="2 3">
    <name type="scientific">Plakobranchus ocellatus</name>
    <dbReference type="NCBI Taxonomy" id="259542"/>
    <lineage>
        <taxon>Eukaryota</taxon>
        <taxon>Metazoa</taxon>
        <taxon>Spiralia</taxon>
        <taxon>Lophotrochozoa</taxon>
        <taxon>Mollusca</taxon>
        <taxon>Gastropoda</taxon>
        <taxon>Heterobranchia</taxon>
        <taxon>Euthyneura</taxon>
        <taxon>Panpulmonata</taxon>
        <taxon>Sacoglossa</taxon>
        <taxon>Placobranchoidea</taxon>
        <taxon>Plakobranchidae</taxon>
        <taxon>Plakobranchus</taxon>
    </lineage>
</organism>
<dbReference type="EMBL" id="BLXT01001368">
    <property type="protein sequence ID" value="GFN85092.1"/>
    <property type="molecule type" value="Genomic_DNA"/>
</dbReference>
<comment type="caution">
    <text evidence="2">The sequence shown here is derived from an EMBL/GenBank/DDBJ whole genome shotgun (WGS) entry which is preliminary data.</text>
</comment>
<evidence type="ECO:0000313" key="3">
    <source>
        <dbReference type="Proteomes" id="UP000735302"/>
    </source>
</evidence>
<keyword evidence="1" id="KW-0472">Membrane</keyword>
<dbReference type="Proteomes" id="UP000735302">
    <property type="component" value="Unassembled WGS sequence"/>
</dbReference>
<evidence type="ECO:0000256" key="1">
    <source>
        <dbReference type="SAM" id="Phobius"/>
    </source>
</evidence>
<keyword evidence="1" id="KW-0812">Transmembrane</keyword>
<reference evidence="2 3" key="1">
    <citation type="journal article" date="2021" name="Elife">
        <title>Chloroplast acquisition without the gene transfer in kleptoplastic sea slugs, Plakobranchus ocellatus.</title>
        <authorList>
            <person name="Maeda T."/>
            <person name="Takahashi S."/>
            <person name="Yoshida T."/>
            <person name="Shimamura S."/>
            <person name="Takaki Y."/>
            <person name="Nagai Y."/>
            <person name="Toyoda A."/>
            <person name="Suzuki Y."/>
            <person name="Arimoto A."/>
            <person name="Ishii H."/>
            <person name="Satoh N."/>
            <person name="Nishiyama T."/>
            <person name="Hasebe M."/>
            <person name="Maruyama T."/>
            <person name="Minagawa J."/>
            <person name="Obokata J."/>
            <person name="Shigenobu S."/>
        </authorList>
    </citation>
    <scope>NUCLEOTIDE SEQUENCE [LARGE SCALE GENOMIC DNA]</scope>
</reference>
<feature type="transmembrane region" description="Helical" evidence="1">
    <location>
        <begin position="73"/>
        <end position="90"/>
    </location>
</feature>
<protein>
    <submittedName>
        <fullName evidence="2">Uncharacterized protein</fullName>
    </submittedName>
</protein>
<name>A0AAV3YRW9_9GAST</name>